<gene>
    <name evidence="3" type="ORF">ACFFRN_26555</name>
</gene>
<dbReference type="EMBL" id="JBHMCE010000008">
    <property type="protein sequence ID" value="MFB9530178.1"/>
    <property type="molecule type" value="Genomic_DNA"/>
</dbReference>
<dbReference type="Proteomes" id="UP001589646">
    <property type="component" value="Unassembled WGS sequence"/>
</dbReference>
<dbReference type="SUPFAM" id="SSF51735">
    <property type="entry name" value="NAD(P)-binding Rossmann-fold domains"/>
    <property type="match status" value="1"/>
</dbReference>
<feature type="region of interest" description="Disordered" evidence="1">
    <location>
        <begin position="115"/>
        <end position="140"/>
    </location>
</feature>
<evidence type="ECO:0000313" key="4">
    <source>
        <dbReference type="Proteomes" id="UP001589646"/>
    </source>
</evidence>
<evidence type="ECO:0000259" key="2">
    <source>
        <dbReference type="Pfam" id="PF13460"/>
    </source>
</evidence>
<reference evidence="3 4" key="1">
    <citation type="submission" date="2024-09" db="EMBL/GenBank/DDBJ databases">
        <authorList>
            <person name="Sun Q."/>
            <person name="Mori K."/>
        </authorList>
    </citation>
    <scope>NUCLEOTIDE SEQUENCE [LARGE SCALE GENOMIC DNA]</scope>
    <source>
        <strain evidence="3 4">JCM 3323</strain>
    </source>
</reference>
<protein>
    <submittedName>
        <fullName evidence="3">NAD(P)H-binding protein</fullName>
    </submittedName>
</protein>
<dbReference type="RefSeq" id="WP_379479094.1">
    <property type="nucleotide sequence ID" value="NZ_JBHMCE010000008.1"/>
</dbReference>
<name>A0ABV5Q3W8_9ACTN</name>
<evidence type="ECO:0000313" key="3">
    <source>
        <dbReference type="EMBL" id="MFB9530178.1"/>
    </source>
</evidence>
<proteinExistence type="predicted"/>
<dbReference type="Gene3D" id="1.10.1510.10">
    <property type="entry name" value="Uncharacterised protein YqeY/AIM41 PF09424, N-terminal domain"/>
    <property type="match status" value="1"/>
</dbReference>
<comment type="caution">
    <text evidence="3">The sequence shown here is derived from an EMBL/GenBank/DDBJ whole genome shotgun (WGS) entry which is preliminary data.</text>
</comment>
<evidence type="ECO:0000256" key="1">
    <source>
        <dbReference type="SAM" id="MobiDB-lite"/>
    </source>
</evidence>
<dbReference type="Gene3D" id="3.40.50.720">
    <property type="entry name" value="NAD(P)-binding Rossmann-like Domain"/>
    <property type="match status" value="1"/>
</dbReference>
<dbReference type="InterPro" id="IPR042184">
    <property type="entry name" value="YqeY/Aim41_N"/>
</dbReference>
<feature type="domain" description="NAD(P)-binding" evidence="2">
    <location>
        <begin position="19"/>
        <end position="90"/>
    </location>
</feature>
<dbReference type="InterPro" id="IPR016040">
    <property type="entry name" value="NAD(P)-bd_dom"/>
</dbReference>
<keyword evidence="4" id="KW-1185">Reference proteome</keyword>
<organism evidence="3 4">
    <name type="scientific">Nonomuraea roseola</name>
    <dbReference type="NCBI Taxonomy" id="46179"/>
    <lineage>
        <taxon>Bacteria</taxon>
        <taxon>Bacillati</taxon>
        <taxon>Actinomycetota</taxon>
        <taxon>Actinomycetes</taxon>
        <taxon>Streptosporangiales</taxon>
        <taxon>Streptosporangiaceae</taxon>
        <taxon>Nonomuraea</taxon>
    </lineage>
</organism>
<dbReference type="InterPro" id="IPR036291">
    <property type="entry name" value="NAD(P)-bd_dom_sf"/>
</dbReference>
<accession>A0ABV5Q3W8</accession>
<sequence>MRAWSHDHLRQDLGDQCDGNIGRHLVPLLAEAGVAVTRDPGRTGLPGGVEVVRGDLTEPETLEAALESVGAVFLLWPFFSAAGAQAVVEAIARHAHRGRLRLRLLRAGRARHGAERGVGRDRGAAAGGISGGRRGADARVTGDEHLAGSARGLGATEAERRHLTEADLRSIVENELRERSVAAEEHERIGRDDHAERLRAEAEVLSRHLGPAL</sequence>
<dbReference type="Pfam" id="PF13460">
    <property type="entry name" value="NAD_binding_10"/>
    <property type="match status" value="1"/>
</dbReference>